<feature type="compositionally biased region" description="Basic and acidic residues" evidence="1">
    <location>
        <begin position="275"/>
        <end position="291"/>
    </location>
</feature>
<comment type="caution">
    <text evidence="3">The sequence shown here is derived from an EMBL/GenBank/DDBJ whole genome shotgun (WGS) entry which is preliminary data.</text>
</comment>
<dbReference type="InterPro" id="IPR036388">
    <property type="entry name" value="WH-like_DNA-bd_sf"/>
</dbReference>
<name>A0ABN2QKQ7_9PSEU</name>
<dbReference type="Gene3D" id="1.10.10.10">
    <property type="entry name" value="Winged helix-like DNA-binding domain superfamily/Winged helix DNA-binding domain"/>
    <property type="match status" value="1"/>
</dbReference>
<dbReference type="Proteomes" id="UP001501116">
    <property type="component" value="Unassembled WGS sequence"/>
</dbReference>
<dbReference type="EMBL" id="BAAANN010000008">
    <property type="protein sequence ID" value="GAA1953995.1"/>
    <property type="molecule type" value="Genomic_DNA"/>
</dbReference>
<feature type="domain" description="Bacterial transcriptional activator" evidence="2">
    <location>
        <begin position="109"/>
        <end position="243"/>
    </location>
</feature>
<dbReference type="InterPro" id="IPR011990">
    <property type="entry name" value="TPR-like_helical_dom_sf"/>
</dbReference>
<reference evidence="3 4" key="1">
    <citation type="journal article" date="2019" name="Int. J. Syst. Evol. Microbiol.">
        <title>The Global Catalogue of Microorganisms (GCM) 10K type strain sequencing project: providing services to taxonomists for standard genome sequencing and annotation.</title>
        <authorList>
            <consortium name="The Broad Institute Genomics Platform"/>
            <consortium name="The Broad Institute Genome Sequencing Center for Infectious Disease"/>
            <person name="Wu L."/>
            <person name="Ma J."/>
        </authorList>
    </citation>
    <scope>NUCLEOTIDE SEQUENCE [LARGE SCALE GENOMIC DNA]</scope>
    <source>
        <strain evidence="3 4">JCM 14545</strain>
    </source>
</reference>
<evidence type="ECO:0000256" key="1">
    <source>
        <dbReference type="SAM" id="MobiDB-lite"/>
    </source>
</evidence>
<dbReference type="Pfam" id="PF03704">
    <property type="entry name" value="BTAD"/>
    <property type="match status" value="1"/>
</dbReference>
<dbReference type="PANTHER" id="PTHR35807">
    <property type="entry name" value="TRANSCRIPTIONAL REGULATOR REDD-RELATED"/>
    <property type="match status" value="1"/>
</dbReference>
<evidence type="ECO:0000313" key="4">
    <source>
        <dbReference type="Proteomes" id="UP001501116"/>
    </source>
</evidence>
<feature type="region of interest" description="Disordered" evidence="1">
    <location>
        <begin position="275"/>
        <end position="297"/>
    </location>
</feature>
<keyword evidence="4" id="KW-1185">Reference proteome</keyword>
<organism evidence="3 4">
    <name type="scientific">Amycolatopsis minnesotensis</name>
    <dbReference type="NCBI Taxonomy" id="337894"/>
    <lineage>
        <taxon>Bacteria</taxon>
        <taxon>Bacillati</taxon>
        <taxon>Actinomycetota</taxon>
        <taxon>Actinomycetes</taxon>
        <taxon>Pseudonocardiales</taxon>
        <taxon>Pseudonocardiaceae</taxon>
        <taxon>Amycolatopsis</taxon>
    </lineage>
</organism>
<dbReference type="SUPFAM" id="SSF48452">
    <property type="entry name" value="TPR-like"/>
    <property type="match status" value="1"/>
</dbReference>
<dbReference type="InterPro" id="IPR005158">
    <property type="entry name" value="BTAD"/>
</dbReference>
<dbReference type="InterPro" id="IPR051677">
    <property type="entry name" value="AfsR-DnrI-RedD_regulator"/>
</dbReference>
<gene>
    <name evidence="3" type="ORF">GCM10009754_24160</name>
</gene>
<accession>A0ABN2QKQ7</accession>
<protein>
    <recommendedName>
        <fullName evidence="2">Bacterial transcriptional activator domain-containing protein</fullName>
    </recommendedName>
</protein>
<evidence type="ECO:0000313" key="3">
    <source>
        <dbReference type="EMBL" id="GAA1953995.1"/>
    </source>
</evidence>
<dbReference type="Gene3D" id="1.25.40.10">
    <property type="entry name" value="Tetratricopeptide repeat domain"/>
    <property type="match status" value="1"/>
</dbReference>
<proteinExistence type="predicted"/>
<sequence length="297" mass="33173">MVHGEVGVGDLRVRLLGGFQLTSDAGPGERPIRRKAQELLALVLLAPQRNVLRETAAEALWPSAETEASKKSMRQVLWQLHQATDPGGARLVLTEGEVIRINPDRRVWLDVDVFVTASRSATGLDELAHATDLYRGPLMDGYYDDWFLIERARLADLHLALLDKLSVEHERRGGLDAAIGWAQRLLEVEPAHERTHRRLMNLYYRTDDRTRALRQFRRCQQVLMHELGIRPSARTGRLAAEIGADAGSEPEPAALDGVRAELAVLRATVDDLRERLGKAETDGRRSGDRARVSMSSS</sequence>
<evidence type="ECO:0000259" key="2">
    <source>
        <dbReference type="SMART" id="SM01043"/>
    </source>
</evidence>
<dbReference type="SMART" id="SM01043">
    <property type="entry name" value="BTAD"/>
    <property type="match status" value="1"/>
</dbReference>